<dbReference type="GO" id="GO:0006417">
    <property type="term" value="P:regulation of translation"/>
    <property type="evidence" value="ECO:0007669"/>
    <property type="project" value="UniProtKB-KW"/>
</dbReference>
<keyword evidence="1 4" id="KW-0963">Cytoplasm</keyword>
<evidence type="ECO:0000313" key="6">
    <source>
        <dbReference type="Proteomes" id="UP000190626"/>
    </source>
</evidence>
<dbReference type="GO" id="GO:0005737">
    <property type="term" value="C:cytoplasm"/>
    <property type="evidence" value="ECO:0007669"/>
    <property type="project" value="UniProtKB-SubCell"/>
</dbReference>
<evidence type="ECO:0000256" key="4">
    <source>
        <dbReference type="HAMAP-Rule" id="MF_01185"/>
    </source>
</evidence>
<keyword evidence="4" id="KW-0143">Chaperone</keyword>
<keyword evidence="6" id="KW-1185">Reference proteome</keyword>
<protein>
    <recommendedName>
        <fullName evidence="4">Flagellar assembly factor FliW</fullName>
    </recommendedName>
</protein>
<comment type="caution">
    <text evidence="5">The sequence shown here is derived from an EMBL/GenBank/DDBJ whole genome shotgun (WGS) entry which is preliminary data.</text>
</comment>
<dbReference type="InterPro" id="IPR024046">
    <property type="entry name" value="Flagellar_assmbl_FliW_dom_sf"/>
</dbReference>
<dbReference type="OrthoDB" id="9801235at2"/>
<keyword evidence="3 4" id="KW-0810">Translation regulation</keyword>
<dbReference type="InterPro" id="IPR003775">
    <property type="entry name" value="Flagellar_assembly_factor_FliW"/>
</dbReference>
<accession>A0A1V4HFT7</accession>
<evidence type="ECO:0000256" key="1">
    <source>
        <dbReference type="ARBA" id="ARBA00022490"/>
    </source>
</evidence>
<dbReference type="HAMAP" id="MF_01185">
    <property type="entry name" value="FliW"/>
    <property type="match status" value="1"/>
</dbReference>
<dbReference type="PANTHER" id="PTHR39190:SF1">
    <property type="entry name" value="FLAGELLAR ASSEMBLY FACTOR FLIW"/>
    <property type="match status" value="1"/>
</dbReference>
<dbReference type="Pfam" id="PF02623">
    <property type="entry name" value="FliW"/>
    <property type="match status" value="1"/>
</dbReference>
<reference evidence="6" key="1">
    <citation type="submission" date="2016-07" db="EMBL/GenBank/DDBJ databases">
        <authorList>
            <person name="Florea S."/>
            <person name="Webb J.S."/>
            <person name="Jaromczyk J."/>
            <person name="Schardl C.L."/>
        </authorList>
    </citation>
    <scope>NUCLEOTIDE SEQUENCE [LARGE SCALE GENOMIC DNA]</scope>
    <source>
        <strain evidence="6">CY1</strain>
    </source>
</reference>
<gene>
    <name evidence="4" type="primary">fliW</name>
    <name evidence="5" type="ORF">BC351_31815</name>
</gene>
<sequence length="140" mass="15771">MITMLHDVTIQLQGSILGFEAHNEYRIDVIEENDQFANLQSIEDPNISFLVTSPFSFHEQYVFELEESIKSTLQVESQEEVAVLAIVTIHEKFMESTMNLLAPIVINTKSLIGRQIVLPPDSGYKTSEPLFAPISKESGE</sequence>
<comment type="similarity">
    <text evidence="4">Belongs to the FliW family.</text>
</comment>
<organism evidence="5 6">
    <name type="scientific">Paenibacillus ferrarius</name>
    <dbReference type="NCBI Taxonomy" id="1469647"/>
    <lineage>
        <taxon>Bacteria</taxon>
        <taxon>Bacillati</taxon>
        <taxon>Bacillota</taxon>
        <taxon>Bacilli</taxon>
        <taxon>Bacillales</taxon>
        <taxon>Paenibacillaceae</taxon>
        <taxon>Paenibacillus</taxon>
    </lineage>
</organism>
<evidence type="ECO:0000256" key="3">
    <source>
        <dbReference type="ARBA" id="ARBA00022845"/>
    </source>
</evidence>
<dbReference type="STRING" id="1469647.BC351_31815"/>
<comment type="subcellular location">
    <subcellularLocation>
        <location evidence="4">Cytoplasm</location>
    </subcellularLocation>
</comment>
<proteinExistence type="inferred from homology"/>
<keyword evidence="2 4" id="KW-1005">Bacterial flagellum biogenesis</keyword>
<dbReference type="PANTHER" id="PTHR39190">
    <property type="entry name" value="FLAGELLAR ASSEMBLY FACTOR FLIW"/>
    <property type="match status" value="1"/>
</dbReference>
<dbReference type="RefSeq" id="WP_079415140.1">
    <property type="nucleotide sequence ID" value="NZ_MBTG01000022.1"/>
</dbReference>
<evidence type="ECO:0000256" key="2">
    <source>
        <dbReference type="ARBA" id="ARBA00022795"/>
    </source>
</evidence>
<comment type="function">
    <text evidence="4">Acts as an anti-CsrA protein, binds CsrA and prevents it from repressing translation of its target genes, one of which is flagellin. Binds to flagellin and participates in the assembly of the flagellum.</text>
</comment>
<name>A0A1V4HFT7_9BACL</name>
<dbReference type="AlphaFoldDB" id="A0A1V4HFT7"/>
<dbReference type="EMBL" id="MBTG01000022">
    <property type="protein sequence ID" value="OPH54566.1"/>
    <property type="molecule type" value="Genomic_DNA"/>
</dbReference>
<dbReference type="Proteomes" id="UP000190626">
    <property type="component" value="Unassembled WGS sequence"/>
</dbReference>
<evidence type="ECO:0000313" key="5">
    <source>
        <dbReference type="EMBL" id="OPH54566.1"/>
    </source>
</evidence>
<dbReference type="GO" id="GO:0044780">
    <property type="term" value="P:bacterial-type flagellum assembly"/>
    <property type="evidence" value="ECO:0007669"/>
    <property type="project" value="UniProtKB-UniRule"/>
</dbReference>
<dbReference type="Gene3D" id="2.30.290.10">
    <property type="entry name" value="BH3618-like"/>
    <property type="match status" value="1"/>
</dbReference>
<comment type="subunit">
    <text evidence="4">Interacts with translational regulator CsrA and flagellin(s).</text>
</comment>
<dbReference type="SUPFAM" id="SSF141457">
    <property type="entry name" value="BH3618-like"/>
    <property type="match status" value="1"/>
</dbReference>